<evidence type="ECO:0000256" key="10">
    <source>
        <dbReference type="ARBA" id="ARBA00023136"/>
    </source>
</evidence>
<dbReference type="InterPro" id="IPR006593">
    <property type="entry name" value="Cyt_b561/ferric_Rdtase_TM"/>
</dbReference>
<reference evidence="14 15" key="1">
    <citation type="submission" date="2018-08" db="EMBL/GenBank/DDBJ databases">
        <title>Aphanomyces genome sequencing and annotation.</title>
        <authorList>
            <person name="Minardi D."/>
            <person name="Oidtmann B."/>
            <person name="Van Der Giezen M."/>
            <person name="Studholme D.J."/>
        </authorList>
    </citation>
    <scope>NUCLEOTIDE SEQUENCE [LARGE SCALE GENOMIC DNA]</scope>
    <source>
        <strain evidence="14 15">Kv</strain>
    </source>
</reference>
<evidence type="ECO:0000256" key="4">
    <source>
        <dbReference type="ARBA" id="ARBA00022617"/>
    </source>
</evidence>
<feature type="transmembrane region" description="Helical" evidence="12">
    <location>
        <begin position="234"/>
        <end position="252"/>
    </location>
</feature>
<feature type="transmembrane region" description="Helical" evidence="12">
    <location>
        <begin position="169"/>
        <end position="188"/>
    </location>
</feature>
<dbReference type="PROSITE" id="PS50939">
    <property type="entry name" value="CYTOCHROME_B561"/>
    <property type="match status" value="1"/>
</dbReference>
<feature type="region of interest" description="Disordered" evidence="11">
    <location>
        <begin position="1"/>
        <end position="50"/>
    </location>
</feature>
<evidence type="ECO:0000256" key="5">
    <source>
        <dbReference type="ARBA" id="ARBA00022692"/>
    </source>
</evidence>
<evidence type="ECO:0000256" key="6">
    <source>
        <dbReference type="ARBA" id="ARBA00022723"/>
    </source>
</evidence>
<keyword evidence="5 12" id="KW-0812">Transmembrane</keyword>
<keyword evidence="9" id="KW-0408">Iron</keyword>
<keyword evidence="10 12" id="KW-0472">Membrane</keyword>
<keyword evidence="6" id="KW-0479">Metal-binding</keyword>
<protein>
    <recommendedName>
        <fullName evidence="13">Cytochrome b561 domain-containing protein</fullName>
    </recommendedName>
</protein>
<dbReference type="GO" id="GO:0046872">
    <property type="term" value="F:metal ion binding"/>
    <property type="evidence" value="ECO:0007669"/>
    <property type="project" value="UniProtKB-KW"/>
</dbReference>
<dbReference type="GO" id="GO:0016020">
    <property type="term" value="C:membrane"/>
    <property type="evidence" value="ECO:0007669"/>
    <property type="project" value="UniProtKB-SubCell"/>
</dbReference>
<gene>
    <name evidence="14" type="ORF">DYB36_006840</name>
</gene>
<comment type="cofactor">
    <cofactor evidence="1">
        <name>heme b</name>
        <dbReference type="ChEBI" id="CHEBI:60344"/>
    </cofactor>
</comment>
<evidence type="ECO:0000313" key="15">
    <source>
        <dbReference type="Proteomes" id="UP000265427"/>
    </source>
</evidence>
<evidence type="ECO:0000256" key="3">
    <source>
        <dbReference type="ARBA" id="ARBA00022448"/>
    </source>
</evidence>
<dbReference type="EMBL" id="QUSZ01006662">
    <property type="protein sequence ID" value="RHY05014.1"/>
    <property type="molecule type" value="Genomic_DNA"/>
</dbReference>
<dbReference type="Pfam" id="PF03188">
    <property type="entry name" value="Cytochrom_B561"/>
    <property type="match status" value="1"/>
</dbReference>
<dbReference type="GO" id="GO:0140575">
    <property type="term" value="F:transmembrane monodehydroascorbate reductase activity"/>
    <property type="evidence" value="ECO:0007669"/>
    <property type="project" value="InterPro"/>
</dbReference>
<feature type="transmembrane region" description="Helical" evidence="12">
    <location>
        <begin position="90"/>
        <end position="116"/>
    </location>
</feature>
<comment type="caution">
    <text evidence="14">The sequence shown here is derived from an EMBL/GenBank/DDBJ whole genome shotgun (WGS) entry which is preliminary data.</text>
</comment>
<feature type="domain" description="Cytochrome b561" evidence="13">
    <location>
        <begin position="59"/>
        <end position="262"/>
    </location>
</feature>
<evidence type="ECO:0000256" key="9">
    <source>
        <dbReference type="ARBA" id="ARBA00023004"/>
    </source>
</evidence>
<evidence type="ECO:0000256" key="12">
    <source>
        <dbReference type="SAM" id="Phobius"/>
    </source>
</evidence>
<keyword evidence="3" id="KW-0813">Transport</keyword>
<keyword evidence="7" id="KW-0249">Electron transport</keyword>
<dbReference type="PANTHER" id="PTHR15422:SF45">
    <property type="entry name" value="CYTOCHROME B561 DOMAIN-CONTAINING PROTEIN"/>
    <property type="match status" value="1"/>
</dbReference>
<evidence type="ECO:0000256" key="8">
    <source>
        <dbReference type="ARBA" id="ARBA00022989"/>
    </source>
</evidence>
<accession>A0A397AFD3</accession>
<dbReference type="InterPro" id="IPR045150">
    <property type="entry name" value="CYB561D1/2"/>
</dbReference>
<dbReference type="SMART" id="SM00665">
    <property type="entry name" value="B561"/>
    <property type="match status" value="1"/>
</dbReference>
<organism evidence="14 15">
    <name type="scientific">Aphanomyces astaci</name>
    <name type="common">Crayfish plague agent</name>
    <dbReference type="NCBI Taxonomy" id="112090"/>
    <lineage>
        <taxon>Eukaryota</taxon>
        <taxon>Sar</taxon>
        <taxon>Stramenopiles</taxon>
        <taxon>Oomycota</taxon>
        <taxon>Saprolegniomycetes</taxon>
        <taxon>Saprolegniales</taxon>
        <taxon>Verrucalvaceae</taxon>
        <taxon>Aphanomyces</taxon>
    </lineage>
</organism>
<evidence type="ECO:0000256" key="2">
    <source>
        <dbReference type="ARBA" id="ARBA00004141"/>
    </source>
</evidence>
<evidence type="ECO:0000256" key="7">
    <source>
        <dbReference type="ARBA" id="ARBA00022982"/>
    </source>
</evidence>
<evidence type="ECO:0000256" key="1">
    <source>
        <dbReference type="ARBA" id="ARBA00001970"/>
    </source>
</evidence>
<evidence type="ECO:0000259" key="13">
    <source>
        <dbReference type="PROSITE" id="PS50939"/>
    </source>
</evidence>
<sequence length="267" mass="29446">MDVEVPTARGHLPKDKKDSETEDLDDRSTMGISSGDDDGMGVPVSPHHQSYTSKGIWREVWENTTPLTLWCYTAALVVVVGVLVRKGFSFFFVHAFFMTLAYVGFASEAMLVYRPFDTLHLNVRSPNQRIQRNIHKVMNHAAGTCTLVGLVGILVHRVSLGKSVVPHGWHSWCGTLVIVLVLVQIGSGHKKLKLLQFQGQRSLKWHGHLGLTTYTVAIATVILGLVHIDKSTSVYIWIAAVLSSVVPVAYAYTCIAKHAGYSVVDQL</sequence>
<feature type="transmembrane region" description="Helical" evidence="12">
    <location>
        <begin position="137"/>
        <end position="157"/>
    </location>
</feature>
<feature type="transmembrane region" description="Helical" evidence="12">
    <location>
        <begin position="209"/>
        <end position="228"/>
    </location>
</feature>
<dbReference type="Gene3D" id="1.20.120.1770">
    <property type="match status" value="1"/>
</dbReference>
<keyword evidence="8 12" id="KW-1133">Transmembrane helix</keyword>
<dbReference type="PANTHER" id="PTHR15422">
    <property type="entry name" value="OS05G0565100 PROTEIN"/>
    <property type="match status" value="1"/>
</dbReference>
<proteinExistence type="predicted"/>
<keyword evidence="4" id="KW-0349">Heme</keyword>
<evidence type="ECO:0000256" key="11">
    <source>
        <dbReference type="SAM" id="MobiDB-lite"/>
    </source>
</evidence>
<feature type="transmembrane region" description="Helical" evidence="12">
    <location>
        <begin position="67"/>
        <end position="84"/>
    </location>
</feature>
<dbReference type="Proteomes" id="UP000265427">
    <property type="component" value="Unassembled WGS sequence"/>
</dbReference>
<name>A0A397AFD3_APHAT</name>
<evidence type="ECO:0000313" key="14">
    <source>
        <dbReference type="EMBL" id="RHY05014.1"/>
    </source>
</evidence>
<comment type="subcellular location">
    <subcellularLocation>
        <location evidence="2">Membrane</location>
        <topology evidence="2">Multi-pass membrane protein</topology>
    </subcellularLocation>
</comment>
<dbReference type="AlphaFoldDB" id="A0A397AFD3"/>